<evidence type="ECO:0000256" key="6">
    <source>
        <dbReference type="SAM" id="Phobius"/>
    </source>
</evidence>
<feature type="transmembrane region" description="Helical" evidence="6">
    <location>
        <begin position="328"/>
        <end position="350"/>
    </location>
</feature>
<feature type="transmembrane region" description="Helical" evidence="6">
    <location>
        <begin position="59"/>
        <end position="79"/>
    </location>
</feature>
<gene>
    <name evidence="8" type="ORF">BAU18_000124</name>
</gene>
<evidence type="ECO:0000313" key="9">
    <source>
        <dbReference type="Proteomes" id="UP001429357"/>
    </source>
</evidence>
<dbReference type="NCBIfam" id="NF033480">
    <property type="entry name" value="bifunc_MprF"/>
    <property type="match status" value="1"/>
</dbReference>
<protein>
    <submittedName>
        <fullName evidence="8">Phosphatidylglycerol lysyltransferase</fullName>
    </submittedName>
</protein>
<feature type="domain" description="Phosphatidylglycerol lysyltransferase C-terminal" evidence="7">
    <location>
        <begin position="533"/>
        <end position="821"/>
    </location>
</feature>
<keyword evidence="2" id="KW-1003">Cell membrane</keyword>
<accession>A0ABV0EXQ6</accession>
<dbReference type="EMBL" id="MAEI02000001">
    <property type="protein sequence ID" value="MEO1780585.1"/>
    <property type="molecule type" value="Genomic_DNA"/>
</dbReference>
<feature type="transmembrane region" description="Helical" evidence="6">
    <location>
        <begin position="173"/>
        <end position="194"/>
    </location>
</feature>
<feature type="transmembrane region" description="Helical" evidence="6">
    <location>
        <begin position="244"/>
        <end position="270"/>
    </location>
</feature>
<feature type="transmembrane region" description="Helical" evidence="6">
    <location>
        <begin position="291"/>
        <end position="308"/>
    </location>
</feature>
<evidence type="ECO:0000259" key="7">
    <source>
        <dbReference type="Pfam" id="PF09924"/>
    </source>
</evidence>
<reference evidence="9" key="1">
    <citation type="submission" date="2016-06" db="EMBL/GenBank/DDBJ databases">
        <title>Four novel species of enterococci isolated from chicken manure.</title>
        <authorList>
            <person name="Van Tyne D."/>
        </authorList>
    </citation>
    <scope>NUCLEOTIDE SEQUENCE [LARGE SCALE GENOMIC DNA]</scope>
    <source>
        <strain evidence="9">JM9A</strain>
    </source>
</reference>
<evidence type="ECO:0000256" key="5">
    <source>
        <dbReference type="ARBA" id="ARBA00023136"/>
    </source>
</evidence>
<feature type="transmembrane region" description="Helical" evidence="6">
    <location>
        <begin position="448"/>
        <end position="471"/>
    </location>
</feature>
<proteinExistence type="predicted"/>
<comment type="subcellular location">
    <subcellularLocation>
        <location evidence="1">Cell membrane</location>
        <topology evidence="1">Multi-pass membrane protein</topology>
    </subcellularLocation>
</comment>
<keyword evidence="4 6" id="KW-1133">Transmembrane helix</keyword>
<dbReference type="RefSeq" id="WP_161869748.1">
    <property type="nucleotide sequence ID" value="NZ_MAEI02000001.1"/>
</dbReference>
<keyword evidence="9" id="KW-1185">Reference proteome</keyword>
<evidence type="ECO:0000256" key="3">
    <source>
        <dbReference type="ARBA" id="ARBA00022692"/>
    </source>
</evidence>
<dbReference type="InterPro" id="IPR024320">
    <property type="entry name" value="LPG_synthase_C"/>
</dbReference>
<organism evidence="8 9">
    <name type="scientific">Enterococcus diestrammenae</name>
    <dbReference type="NCBI Taxonomy" id="1155073"/>
    <lineage>
        <taxon>Bacteria</taxon>
        <taxon>Bacillati</taxon>
        <taxon>Bacillota</taxon>
        <taxon>Bacilli</taxon>
        <taxon>Lactobacillales</taxon>
        <taxon>Enterococcaceae</taxon>
        <taxon>Enterococcus</taxon>
    </lineage>
</organism>
<dbReference type="PANTHER" id="PTHR34697">
    <property type="entry name" value="PHOSPHATIDYLGLYCEROL LYSYLTRANSFERASE"/>
    <property type="match status" value="1"/>
</dbReference>
<feature type="transmembrane region" description="Helical" evidence="6">
    <location>
        <begin position="142"/>
        <end position="167"/>
    </location>
</feature>
<dbReference type="PANTHER" id="PTHR34697:SF2">
    <property type="entry name" value="PHOSPHATIDYLGLYCEROL LYSYLTRANSFERASE"/>
    <property type="match status" value="1"/>
</dbReference>
<feature type="transmembrane region" description="Helical" evidence="6">
    <location>
        <begin position="420"/>
        <end position="436"/>
    </location>
</feature>
<dbReference type="InterPro" id="IPR051211">
    <property type="entry name" value="PG_lysyltransferase"/>
</dbReference>
<evidence type="ECO:0000256" key="1">
    <source>
        <dbReference type="ARBA" id="ARBA00004651"/>
    </source>
</evidence>
<feature type="transmembrane region" description="Helical" evidence="6">
    <location>
        <begin position="370"/>
        <end position="391"/>
    </location>
</feature>
<sequence length="859" mass="97228">MNSLIHTASVWLKKHSLLLRLLFFGSILIFVANQVMNIAHGMSWTEVRATMNQQGRSTLLIMAVLGLMAVLPMLGYDWVTVKALENKGKPKMPLGDFFVAAWTTNTINNLAGFGGIVGASLRANFYGKGIDRKQVLAMVSKVALFMVSGLSLWALILAVQIFGFGWHPEFRSYWIWLTIGSLLAPGLLVLSYLRRKKLFADLFPKGVLQLMVTSFCQWSGALGIFLGIGWLMGLQFAVTDVYPMFLIATLIGMLTMVPGGMGTFDVMMILGMSGLGFSQNQTVVWLLYYRLFYYLVPFISGLVIFLTQSGVRLNRFFDNLPRILLQKIAHMIVILAVYFAGIMMVLLSTVKNLSAINQIFKFLLPFSFDFLDQTLNLLVGFLLLGLARGLYAKVKKAYLPTIAVLVFGILNTVSRARSTRLLVVYCLVLVAVWLARNEFYREKFVYSWGAMIFDGLLFGTLLIVYAVAGFHRGQWWNNQVLGNFVLFPSEDVWLAGLIGLGLSLLVLFGLQQYLYQPEIKVGEAFEPHRFEALLTRFGGNKNSHRLRLPGYQMYYYQKDGEDKVVFGFQIKANRCFVLGNPIGDPTLFKEATRAFLKDADLLGYQLAFYKISESSVVMLHDLGFEFTKIGETGSVNFADTLPDFTQTESYRKTSTQGYRFTYYRHLPVELVGELEKVSDQWLAGQREKFFASGRFDVDYLLANSVGVVRDQQNKIAGFITQQAINQEWVSYDLLRLAEGVDQDVANYLVLNMMMQWQKDGLHYADMGMAPLAHVGDAPSSFFQERVMNVIFNYGNAFYEFQENYQGKKPFASFWESCYFAYEKRSSFYLAAGQLLQLMGRGRSKGPTLVEEALEEKEEN</sequence>
<evidence type="ECO:0000313" key="8">
    <source>
        <dbReference type="EMBL" id="MEO1780585.1"/>
    </source>
</evidence>
<evidence type="ECO:0000256" key="4">
    <source>
        <dbReference type="ARBA" id="ARBA00022989"/>
    </source>
</evidence>
<feature type="transmembrane region" description="Helical" evidence="6">
    <location>
        <begin position="397"/>
        <end position="413"/>
    </location>
</feature>
<comment type="caution">
    <text evidence="8">The sequence shown here is derived from an EMBL/GenBank/DDBJ whole genome shotgun (WGS) entry which is preliminary data.</text>
</comment>
<reference evidence="8 9" key="2">
    <citation type="submission" date="2024-02" db="EMBL/GenBank/DDBJ databases">
        <title>The Genome Sequence of Enterococcus diestrammenae JM9A.</title>
        <authorList>
            <person name="Earl A."/>
            <person name="Manson A."/>
            <person name="Gilmore M."/>
            <person name="Sanders J."/>
            <person name="Shea T."/>
            <person name="Howe W."/>
            <person name="Livny J."/>
            <person name="Cuomo C."/>
            <person name="Neafsey D."/>
            <person name="Birren B."/>
        </authorList>
    </citation>
    <scope>NUCLEOTIDE SEQUENCE [LARGE SCALE GENOMIC DNA]</scope>
    <source>
        <strain evidence="8 9">JM9A</strain>
    </source>
</reference>
<feature type="transmembrane region" description="Helical" evidence="6">
    <location>
        <begin position="17"/>
        <end position="39"/>
    </location>
</feature>
<feature type="transmembrane region" description="Helical" evidence="6">
    <location>
        <begin position="99"/>
        <end position="121"/>
    </location>
</feature>
<feature type="transmembrane region" description="Helical" evidence="6">
    <location>
        <begin position="492"/>
        <end position="510"/>
    </location>
</feature>
<dbReference type="Proteomes" id="UP001429357">
    <property type="component" value="Unassembled WGS sequence"/>
</dbReference>
<keyword evidence="3 6" id="KW-0812">Transmembrane</keyword>
<name>A0ABV0EXQ6_9ENTE</name>
<evidence type="ECO:0000256" key="2">
    <source>
        <dbReference type="ARBA" id="ARBA00022475"/>
    </source>
</evidence>
<dbReference type="Pfam" id="PF09924">
    <property type="entry name" value="LPG_synthase_C"/>
    <property type="match status" value="1"/>
</dbReference>
<feature type="transmembrane region" description="Helical" evidence="6">
    <location>
        <begin position="206"/>
        <end position="232"/>
    </location>
</feature>
<keyword evidence="5 6" id="KW-0472">Membrane</keyword>